<sequence>MKLKLIVSACLLGASPTLFALDLLEAYQRAQQNDSNWQANLLQYQSDQLNLGIASGNLLPTVTLSGNVTRKNQSADTSSIEGLPAEFGELQGSSTTTRQIAVTARQPLFRWDAWQGYKQVKTSVELSEVNLRLQKQQHILQVAEAYFNVLRQQSLTTAYLQEEQALSEQLRMMNAKLREGLVARSDVSEANAQYQSAKANRISTQVQLVLAQEQLAQLIGPYQENLAVLREDFQFQKPVPSNIGSWTELAQNQNLEILQARLQKRYSEDAKRVEQAALYPQVEAVGTYGYLKQTPETVLSTNGEFDQIGVEVNWNLFTGGRTQKSIRQAGVNVQRSEAQLDAAIRKANTDVKQSYLQVETDEAKLNARKAAMQSSDIVSQASRAQYQEGLKTMVDVLLAQRNAFSAKTDYLNAKYDYLLHVLQLQASVGQLTEKELAEMNAWLIEYDRS</sequence>
<evidence type="ECO:0000313" key="9">
    <source>
        <dbReference type="EMBL" id="ENU97500.1"/>
    </source>
</evidence>
<keyword evidence="7" id="KW-0998">Cell outer membrane</keyword>
<dbReference type="GO" id="GO:1990281">
    <property type="term" value="C:efflux pump complex"/>
    <property type="evidence" value="ECO:0007669"/>
    <property type="project" value="TreeGrafter"/>
</dbReference>
<dbReference type="AlphaFoldDB" id="N8VD16"/>
<reference evidence="9 10" key="1">
    <citation type="submission" date="2013-02" db="EMBL/GenBank/DDBJ databases">
        <title>The Genome Sequence of Acinetobacter sp. NIPH 899.</title>
        <authorList>
            <consortium name="The Broad Institute Genome Sequencing Platform"/>
            <consortium name="The Broad Institute Genome Sequencing Center for Infectious Disease"/>
            <person name="Cerqueira G."/>
            <person name="Feldgarden M."/>
            <person name="Courvalin P."/>
            <person name="Perichon B."/>
            <person name="Grillot-Courvalin C."/>
            <person name="Clermont D."/>
            <person name="Rocha E."/>
            <person name="Yoon E.-J."/>
            <person name="Nemec A."/>
            <person name="Walker B."/>
            <person name="Young S.K."/>
            <person name="Zeng Q."/>
            <person name="Gargeya S."/>
            <person name="Fitzgerald M."/>
            <person name="Haas B."/>
            <person name="Abouelleil A."/>
            <person name="Alvarado L."/>
            <person name="Arachchi H.M."/>
            <person name="Berlin A.M."/>
            <person name="Chapman S.B."/>
            <person name="Dewar J."/>
            <person name="Goldberg J."/>
            <person name="Griggs A."/>
            <person name="Gujja S."/>
            <person name="Hansen M."/>
            <person name="Howarth C."/>
            <person name="Imamovic A."/>
            <person name="Larimer J."/>
            <person name="McCowan C."/>
            <person name="Murphy C."/>
            <person name="Neiman D."/>
            <person name="Pearson M."/>
            <person name="Priest M."/>
            <person name="Roberts A."/>
            <person name="Saif S."/>
            <person name="Shea T."/>
            <person name="Sisk P."/>
            <person name="Sykes S."/>
            <person name="Wortman J."/>
            <person name="Nusbaum C."/>
            <person name="Birren B."/>
        </authorList>
    </citation>
    <scope>NUCLEOTIDE SEQUENCE [LARGE SCALE GENOMIC DNA]</scope>
    <source>
        <strain evidence="9 10">NIPH 899</strain>
    </source>
</reference>
<protein>
    <recommendedName>
        <fullName evidence="11">RND transporter</fullName>
    </recommendedName>
</protein>
<comment type="similarity">
    <text evidence="2">Belongs to the outer membrane factor (OMF) (TC 1.B.17) family.</text>
</comment>
<evidence type="ECO:0000256" key="8">
    <source>
        <dbReference type="SAM" id="SignalP"/>
    </source>
</evidence>
<comment type="caution">
    <text evidence="9">The sequence shown here is derived from an EMBL/GenBank/DDBJ whole genome shotgun (WGS) entry which is preliminary data.</text>
</comment>
<keyword evidence="8" id="KW-0732">Signal</keyword>
<keyword evidence="10" id="KW-1185">Reference proteome</keyword>
<dbReference type="Pfam" id="PF02321">
    <property type="entry name" value="OEP"/>
    <property type="match status" value="2"/>
</dbReference>
<dbReference type="Gene3D" id="1.20.1600.10">
    <property type="entry name" value="Outer membrane efflux proteins (OEP)"/>
    <property type="match status" value="1"/>
</dbReference>
<dbReference type="InterPro" id="IPR051906">
    <property type="entry name" value="TolC-like"/>
</dbReference>
<keyword evidence="5" id="KW-0812">Transmembrane</keyword>
<dbReference type="GO" id="GO:0015562">
    <property type="term" value="F:efflux transmembrane transporter activity"/>
    <property type="evidence" value="ECO:0007669"/>
    <property type="project" value="InterPro"/>
</dbReference>
<proteinExistence type="inferred from homology"/>
<dbReference type="HOGENOM" id="CLU_012817_0_2_6"/>
<dbReference type="GO" id="GO:0009279">
    <property type="term" value="C:cell outer membrane"/>
    <property type="evidence" value="ECO:0007669"/>
    <property type="project" value="UniProtKB-SubCell"/>
</dbReference>
<evidence type="ECO:0000256" key="1">
    <source>
        <dbReference type="ARBA" id="ARBA00004442"/>
    </source>
</evidence>
<dbReference type="PANTHER" id="PTHR30026">
    <property type="entry name" value="OUTER MEMBRANE PROTEIN TOLC"/>
    <property type="match status" value="1"/>
</dbReference>
<dbReference type="NCBIfam" id="TIGR01844">
    <property type="entry name" value="type_I_sec_TolC"/>
    <property type="match status" value="1"/>
</dbReference>
<evidence type="ECO:0008006" key="11">
    <source>
        <dbReference type="Google" id="ProtNLM"/>
    </source>
</evidence>
<dbReference type="EMBL" id="APPE01000087">
    <property type="protein sequence ID" value="ENU97500.1"/>
    <property type="molecule type" value="Genomic_DNA"/>
</dbReference>
<evidence type="ECO:0000256" key="2">
    <source>
        <dbReference type="ARBA" id="ARBA00007613"/>
    </source>
</evidence>
<dbReference type="eggNOG" id="COG1538">
    <property type="taxonomic scope" value="Bacteria"/>
</dbReference>
<evidence type="ECO:0000313" key="10">
    <source>
        <dbReference type="Proteomes" id="UP000013070"/>
    </source>
</evidence>
<dbReference type="GO" id="GO:0015288">
    <property type="term" value="F:porin activity"/>
    <property type="evidence" value="ECO:0007669"/>
    <property type="project" value="TreeGrafter"/>
</dbReference>
<evidence type="ECO:0000256" key="4">
    <source>
        <dbReference type="ARBA" id="ARBA00022452"/>
    </source>
</evidence>
<name>N8VD16_9GAMM</name>
<accession>N8VD16</accession>
<dbReference type="InterPro" id="IPR010130">
    <property type="entry name" value="T1SS_OMP_TolC"/>
</dbReference>
<dbReference type="InterPro" id="IPR003423">
    <property type="entry name" value="OMP_efflux"/>
</dbReference>
<dbReference type="Proteomes" id="UP000013070">
    <property type="component" value="Unassembled WGS sequence"/>
</dbReference>
<dbReference type="PATRIC" id="fig|1217710.3.peg.3585"/>
<dbReference type="RefSeq" id="WP_004787242.1">
    <property type="nucleotide sequence ID" value="NZ_KB849409.1"/>
</dbReference>
<evidence type="ECO:0000256" key="3">
    <source>
        <dbReference type="ARBA" id="ARBA00022448"/>
    </source>
</evidence>
<organism evidence="9 10">
    <name type="scientific">Acinetobacter variabilis</name>
    <dbReference type="NCBI Taxonomy" id="70346"/>
    <lineage>
        <taxon>Bacteria</taxon>
        <taxon>Pseudomonadati</taxon>
        <taxon>Pseudomonadota</taxon>
        <taxon>Gammaproteobacteria</taxon>
        <taxon>Moraxellales</taxon>
        <taxon>Moraxellaceae</taxon>
        <taxon>Acinetobacter</taxon>
    </lineage>
</organism>
<feature type="signal peptide" evidence="8">
    <location>
        <begin position="1"/>
        <end position="20"/>
    </location>
</feature>
<dbReference type="SUPFAM" id="SSF56954">
    <property type="entry name" value="Outer membrane efflux proteins (OEP)"/>
    <property type="match status" value="1"/>
</dbReference>
<keyword evidence="3" id="KW-0813">Transport</keyword>
<evidence type="ECO:0000256" key="6">
    <source>
        <dbReference type="ARBA" id="ARBA00023136"/>
    </source>
</evidence>
<keyword evidence="4" id="KW-1134">Transmembrane beta strand</keyword>
<evidence type="ECO:0000256" key="5">
    <source>
        <dbReference type="ARBA" id="ARBA00022692"/>
    </source>
</evidence>
<dbReference type="PANTHER" id="PTHR30026:SF20">
    <property type="entry name" value="OUTER MEMBRANE PROTEIN TOLC"/>
    <property type="match status" value="1"/>
</dbReference>
<feature type="chain" id="PRO_5004133796" description="RND transporter" evidence="8">
    <location>
        <begin position="21"/>
        <end position="449"/>
    </location>
</feature>
<gene>
    <name evidence="9" type="ORF">F969_03730</name>
</gene>
<keyword evidence="6" id="KW-0472">Membrane</keyword>
<comment type="subcellular location">
    <subcellularLocation>
        <location evidence="1">Cell outer membrane</location>
    </subcellularLocation>
</comment>
<evidence type="ECO:0000256" key="7">
    <source>
        <dbReference type="ARBA" id="ARBA00023237"/>
    </source>
</evidence>